<comment type="caution">
    <text evidence="1">The sequence shown here is derived from an EMBL/GenBank/DDBJ whole genome shotgun (WGS) entry which is preliminary data.</text>
</comment>
<dbReference type="OrthoDB" id="1696305at2759"/>
<evidence type="ECO:0000313" key="1">
    <source>
        <dbReference type="EMBL" id="CAI5760183.1"/>
    </source>
</evidence>
<protein>
    <recommendedName>
        <fullName evidence="3">Ribosomal protein/NADH dehydrogenase domain-containing protein</fullName>
    </recommendedName>
</protein>
<evidence type="ECO:0000313" key="2">
    <source>
        <dbReference type="Proteomes" id="UP001152885"/>
    </source>
</evidence>
<accession>A0A9W4U2D4</accession>
<proteinExistence type="predicted"/>
<dbReference type="Proteomes" id="UP001152885">
    <property type="component" value="Unassembled WGS sequence"/>
</dbReference>
<organism evidence="1 2">
    <name type="scientific">Candida verbasci</name>
    <dbReference type="NCBI Taxonomy" id="1227364"/>
    <lineage>
        <taxon>Eukaryota</taxon>
        <taxon>Fungi</taxon>
        <taxon>Dikarya</taxon>
        <taxon>Ascomycota</taxon>
        <taxon>Saccharomycotina</taxon>
        <taxon>Pichiomycetes</taxon>
        <taxon>Debaryomycetaceae</taxon>
        <taxon>Candida/Lodderomyces clade</taxon>
        <taxon>Candida</taxon>
    </lineage>
</organism>
<sequence length="157" mass="18067">MSLKPIITKTGKYNSTIRKQIIKLNNLTGTKETAFKFNPSFSKFEMWIYLQNSIPHPPSNGLKQFFVDYLPTLRFHNPDFEYKINTIMNVESESQLNKIPLKLKLSGDDTVEIDCKGKSGSDILKELTEKGKLMPVSEEDIPKIPLNPDTKENRYLK</sequence>
<dbReference type="EMBL" id="CANTUO010000006">
    <property type="protein sequence ID" value="CAI5760183.1"/>
    <property type="molecule type" value="Genomic_DNA"/>
</dbReference>
<name>A0A9W4U2D4_9ASCO</name>
<reference evidence="1" key="1">
    <citation type="submission" date="2022-12" db="EMBL/GenBank/DDBJ databases">
        <authorList>
            <person name="Brejova B."/>
        </authorList>
    </citation>
    <scope>NUCLEOTIDE SEQUENCE</scope>
</reference>
<evidence type="ECO:0008006" key="3">
    <source>
        <dbReference type="Google" id="ProtNLM"/>
    </source>
</evidence>
<gene>
    <name evidence="1" type="ORF">CANVERA_P4693</name>
</gene>
<keyword evidence="2" id="KW-1185">Reference proteome</keyword>
<dbReference type="AlphaFoldDB" id="A0A9W4U2D4"/>